<accession>A0A834XXZ4</accession>
<evidence type="ECO:0000256" key="1">
    <source>
        <dbReference type="ARBA" id="ARBA00022614"/>
    </source>
</evidence>
<protein>
    <recommendedName>
        <fullName evidence="5">Leucine-rich repeat-containing protein 27</fullName>
    </recommendedName>
</protein>
<name>A0A834XXZ4_APHGI</name>
<gene>
    <name evidence="3" type="ORF">HCN44_010307</name>
</gene>
<comment type="caution">
    <text evidence="3">The sequence shown here is derived from an EMBL/GenBank/DDBJ whole genome shotgun (WGS) entry which is preliminary data.</text>
</comment>
<evidence type="ECO:0000313" key="3">
    <source>
        <dbReference type="EMBL" id="KAF7993712.1"/>
    </source>
</evidence>
<dbReference type="PANTHER" id="PTHR48051">
    <property type="match status" value="1"/>
</dbReference>
<dbReference type="InterPro" id="IPR032675">
    <property type="entry name" value="LRR_dom_sf"/>
</dbReference>
<keyword evidence="1" id="KW-0433">Leucine-rich repeat</keyword>
<keyword evidence="4" id="KW-1185">Reference proteome</keyword>
<sequence>MTNSHLEEFPQYFLNKIANIKMIYLESNLLSELPSDFFDILRHLQWFDIRNNRLKSLPSSIKNHSCLETIMLQGNLLEKLPLELGLIPKLKTLHTSGNPLSYPSTDILNKGFSRIIQFLREEWNKLNPNEQVFSPSAGSKMIKSSSTDFSNNLSTISKLSSGSYKQLKTTSSVSTLTLSSKKKKLTTREKSRNYKPSNRCRKIHNEEFLEEKLRWILKVKEILIEQSKVLQQNKNQDALNLWRMKRKNIDKNIEKASSRTEEDIPFAIDIRDMPFLKTHKNKKLIDKKKASFFKNTDEIDTKMREIFESLKLSENRDQNIKNQGPDLHLNVLKSKIKKIEELYSEIQKLKRFNTTTISKNYNGPNIEKEVVYKLLPSMII</sequence>
<evidence type="ECO:0000313" key="4">
    <source>
        <dbReference type="Proteomes" id="UP000639338"/>
    </source>
</evidence>
<dbReference type="InterPro" id="IPR001611">
    <property type="entry name" value="Leu-rich_rpt"/>
</dbReference>
<keyword evidence="2" id="KW-0677">Repeat</keyword>
<reference evidence="3 4" key="1">
    <citation type="submission" date="2020-08" db="EMBL/GenBank/DDBJ databases">
        <title>Aphidius gifuensis genome sequencing and assembly.</title>
        <authorList>
            <person name="Du Z."/>
        </authorList>
    </citation>
    <scope>NUCLEOTIDE SEQUENCE [LARGE SCALE GENOMIC DNA]</scope>
    <source>
        <strain evidence="3">YNYX2018</strain>
        <tissue evidence="3">Adults</tissue>
    </source>
</reference>
<evidence type="ECO:0000256" key="2">
    <source>
        <dbReference type="ARBA" id="ARBA00022737"/>
    </source>
</evidence>
<dbReference type="GO" id="GO:0005737">
    <property type="term" value="C:cytoplasm"/>
    <property type="evidence" value="ECO:0007669"/>
    <property type="project" value="TreeGrafter"/>
</dbReference>
<evidence type="ECO:0008006" key="5">
    <source>
        <dbReference type="Google" id="ProtNLM"/>
    </source>
</evidence>
<dbReference type="OrthoDB" id="40118at2759"/>
<dbReference type="InterPro" id="IPR050216">
    <property type="entry name" value="LRR_domain-containing"/>
</dbReference>
<dbReference type="EMBL" id="JACMRX010000003">
    <property type="protein sequence ID" value="KAF7993712.1"/>
    <property type="molecule type" value="Genomic_DNA"/>
</dbReference>
<dbReference type="AlphaFoldDB" id="A0A834XXZ4"/>
<dbReference type="SUPFAM" id="SSF52075">
    <property type="entry name" value="Outer arm dynein light chain 1"/>
    <property type="match status" value="1"/>
</dbReference>
<dbReference type="Pfam" id="PF13855">
    <property type="entry name" value="LRR_8"/>
    <property type="match status" value="1"/>
</dbReference>
<dbReference type="Proteomes" id="UP000639338">
    <property type="component" value="Unassembled WGS sequence"/>
</dbReference>
<proteinExistence type="predicted"/>
<dbReference type="PANTHER" id="PTHR48051:SF1">
    <property type="entry name" value="RAS SUPPRESSOR PROTEIN 1"/>
    <property type="match status" value="1"/>
</dbReference>
<dbReference type="Gene3D" id="3.80.10.10">
    <property type="entry name" value="Ribonuclease Inhibitor"/>
    <property type="match status" value="1"/>
</dbReference>
<organism evidence="3 4">
    <name type="scientific">Aphidius gifuensis</name>
    <name type="common">Parasitoid wasp</name>
    <dbReference type="NCBI Taxonomy" id="684658"/>
    <lineage>
        <taxon>Eukaryota</taxon>
        <taxon>Metazoa</taxon>
        <taxon>Ecdysozoa</taxon>
        <taxon>Arthropoda</taxon>
        <taxon>Hexapoda</taxon>
        <taxon>Insecta</taxon>
        <taxon>Pterygota</taxon>
        <taxon>Neoptera</taxon>
        <taxon>Endopterygota</taxon>
        <taxon>Hymenoptera</taxon>
        <taxon>Apocrita</taxon>
        <taxon>Ichneumonoidea</taxon>
        <taxon>Braconidae</taxon>
        <taxon>Aphidiinae</taxon>
        <taxon>Aphidius</taxon>
    </lineage>
</organism>